<gene>
    <name evidence="6" type="ORF">A6A04_18010</name>
</gene>
<keyword evidence="3" id="KW-0732">Signal</keyword>
<reference evidence="6 7" key="1">
    <citation type="submission" date="2016-04" db="EMBL/GenBank/DDBJ databases">
        <title>Draft genome sequence of freshwater magnetotactic bacteria Magnetospirillum marisnigri SP-1 and Magnetospirillum moscoviense BB-1.</title>
        <authorList>
            <person name="Koziaeva V."/>
            <person name="Dziuba M.V."/>
            <person name="Ivanov T.M."/>
            <person name="Kuznetsov B."/>
            <person name="Grouzdev D.S."/>
        </authorList>
    </citation>
    <scope>NUCLEOTIDE SEQUENCE [LARGE SCALE GENOMIC DNA]</scope>
    <source>
        <strain evidence="6 7">SP-1</strain>
    </source>
</reference>
<evidence type="ECO:0000313" key="6">
    <source>
        <dbReference type="EMBL" id="OAN50491.1"/>
    </source>
</evidence>
<dbReference type="InterPro" id="IPR028081">
    <property type="entry name" value="Leu-bd"/>
</dbReference>
<dbReference type="InterPro" id="IPR028082">
    <property type="entry name" value="Peripla_BP_I"/>
</dbReference>
<dbReference type="STRING" id="1285242.A6A04_18010"/>
<dbReference type="AlphaFoldDB" id="A0A178MPH1"/>
<dbReference type="GO" id="GO:0006865">
    <property type="term" value="P:amino acid transport"/>
    <property type="evidence" value="ECO:0007669"/>
    <property type="project" value="UniProtKB-KW"/>
</dbReference>
<dbReference type="PANTHER" id="PTHR47151">
    <property type="entry name" value="LEU/ILE/VAL-BINDING ABC TRANSPORTER SUBUNIT"/>
    <property type="match status" value="1"/>
</dbReference>
<dbReference type="PRINTS" id="PR00337">
    <property type="entry name" value="LEUILEVALBP"/>
</dbReference>
<evidence type="ECO:0000259" key="5">
    <source>
        <dbReference type="Pfam" id="PF13458"/>
    </source>
</evidence>
<dbReference type="Pfam" id="PF13458">
    <property type="entry name" value="Peripla_BP_6"/>
    <property type="match status" value="1"/>
</dbReference>
<comment type="caution">
    <text evidence="6">The sequence shown here is derived from an EMBL/GenBank/DDBJ whole genome shotgun (WGS) entry which is preliminary data.</text>
</comment>
<dbReference type="Proteomes" id="UP000078428">
    <property type="component" value="Unassembled WGS sequence"/>
</dbReference>
<dbReference type="CDD" id="cd06342">
    <property type="entry name" value="PBP1_ABC_LIVBP-like"/>
    <property type="match status" value="1"/>
</dbReference>
<organism evidence="6 7">
    <name type="scientific">Paramagnetospirillum marisnigri</name>
    <dbReference type="NCBI Taxonomy" id="1285242"/>
    <lineage>
        <taxon>Bacteria</taxon>
        <taxon>Pseudomonadati</taxon>
        <taxon>Pseudomonadota</taxon>
        <taxon>Alphaproteobacteria</taxon>
        <taxon>Rhodospirillales</taxon>
        <taxon>Magnetospirillaceae</taxon>
        <taxon>Paramagnetospirillum</taxon>
    </lineage>
</organism>
<name>A0A178MPH1_9PROT</name>
<evidence type="ECO:0000256" key="2">
    <source>
        <dbReference type="ARBA" id="ARBA00022448"/>
    </source>
</evidence>
<evidence type="ECO:0000313" key="7">
    <source>
        <dbReference type="Proteomes" id="UP000078428"/>
    </source>
</evidence>
<comment type="similarity">
    <text evidence="1">Belongs to the leucine-binding protein family.</text>
</comment>
<sequence length="358" mass="37555">MILVAPTTPALAEVVIALAAPLAGESILGQDLKAGAEAAVKAINLGGGLLGEPLRLELVDDHCDARQGALVATQMVKNGISAVIGHACSGASVPASLVYQEDGVLMLSPSSSVPKLTERGLDLVFRLFGRDDRLADAMANHVARKYADKQIAVIHDKRSYGKGLADGFKDGLNKRKLREAVYDALSGDSTAVLPLVRRLKDRGVDVVFFGGYFDDMVQLVRVSAEQDYHPTFFTGEAASPAAFWQAAGPAAEGVVFASIAADPTFEGLDAIGKALIEAGRPVTIYGLSAYAAVTVFAQAVRHAKSAEPKAVAAALHANEFATPLGNVRFSHSGDALGIRYQISRWSNGVPLPRATIGP</sequence>
<feature type="domain" description="Leucine-binding protein" evidence="5">
    <location>
        <begin position="14"/>
        <end position="333"/>
    </location>
</feature>
<dbReference type="EMBL" id="LWQT01000053">
    <property type="protein sequence ID" value="OAN50491.1"/>
    <property type="molecule type" value="Genomic_DNA"/>
</dbReference>
<dbReference type="SUPFAM" id="SSF53822">
    <property type="entry name" value="Periplasmic binding protein-like I"/>
    <property type="match status" value="1"/>
</dbReference>
<evidence type="ECO:0000256" key="1">
    <source>
        <dbReference type="ARBA" id="ARBA00010062"/>
    </source>
</evidence>
<proteinExistence type="inferred from homology"/>
<dbReference type="PANTHER" id="PTHR47151:SF2">
    <property type="entry name" value="AMINO ACID BINDING PROTEIN"/>
    <property type="match status" value="1"/>
</dbReference>
<accession>A0A178MPH1</accession>
<dbReference type="InterPro" id="IPR000709">
    <property type="entry name" value="Leu_Ile_Val-bd"/>
</dbReference>
<protein>
    <recommendedName>
        <fullName evidence="5">Leucine-binding protein domain-containing protein</fullName>
    </recommendedName>
</protein>
<dbReference type="Gene3D" id="3.40.50.2300">
    <property type="match status" value="2"/>
</dbReference>
<keyword evidence="7" id="KW-1185">Reference proteome</keyword>
<evidence type="ECO:0000256" key="4">
    <source>
        <dbReference type="ARBA" id="ARBA00022970"/>
    </source>
</evidence>
<keyword evidence="4" id="KW-0029">Amino-acid transport</keyword>
<keyword evidence="2" id="KW-0813">Transport</keyword>
<evidence type="ECO:0000256" key="3">
    <source>
        <dbReference type="ARBA" id="ARBA00022729"/>
    </source>
</evidence>